<evidence type="ECO:0000256" key="4">
    <source>
        <dbReference type="ARBA" id="ARBA00022989"/>
    </source>
</evidence>
<dbReference type="RefSeq" id="WP_317470980.1">
    <property type="nucleotide sequence ID" value="NZ_JAWLKJ010000004.1"/>
</dbReference>
<dbReference type="Proteomes" id="UP001185873">
    <property type="component" value="Unassembled WGS sequence"/>
</dbReference>
<comment type="subcellular location">
    <subcellularLocation>
        <location evidence="1">Cell membrane</location>
        <topology evidence="1">Multi-pass membrane protein</topology>
    </subcellularLocation>
</comment>
<dbReference type="Gene3D" id="1.20.1740.10">
    <property type="entry name" value="Amino acid/polyamine transporter I"/>
    <property type="match status" value="1"/>
</dbReference>
<evidence type="ECO:0000313" key="8">
    <source>
        <dbReference type="Proteomes" id="UP001185873"/>
    </source>
</evidence>
<dbReference type="AlphaFoldDB" id="A0AAE4QYU1"/>
<evidence type="ECO:0000313" key="7">
    <source>
        <dbReference type="EMBL" id="MDV6300535.1"/>
    </source>
</evidence>
<feature type="transmembrane region" description="Helical" evidence="6">
    <location>
        <begin position="41"/>
        <end position="65"/>
    </location>
</feature>
<dbReference type="GO" id="GO:0005886">
    <property type="term" value="C:plasma membrane"/>
    <property type="evidence" value="ECO:0007669"/>
    <property type="project" value="UniProtKB-SubCell"/>
</dbReference>
<dbReference type="PANTHER" id="PTHR42770:SF7">
    <property type="entry name" value="MEMBRANE PROTEIN"/>
    <property type="match status" value="1"/>
</dbReference>
<evidence type="ECO:0000256" key="2">
    <source>
        <dbReference type="ARBA" id="ARBA00022475"/>
    </source>
</evidence>
<feature type="transmembrane region" description="Helical" evidence="6">
    <location>
        <begin position="145"/>
        <end position="163"/>
    </location>
</feature>
<dbReference type="Pfam" id="PF13520">
    <property type="entry name" value="AA_permease_2"/>
    <property type="match status" value="1"/>
</dbReference>
<feature type="transmembrane region" description="Helical" evidence="6">
    <location>
        <begin position="225"/>
        <end position="248"/>
    </location>
</feature>
<evidence type="ECO:0000256" key="1">
    <source>
        <dbReference type="ARBA" id="ARBA00004651"/>
    </source>
</evidence>
<keyword evidence="3 6" id="KW-0812">Transmembrane</keyword>
<dbReference type="GO" id="GO:0022857">
    <property type="term" value="F:transmembrane transporter activity"/>
    <property type="evidence" value="ECO:0007669"/>
    <property type="project" value="InterPro"/>
</dbReference>
<comment type="caution">
    <text evidence="7">The sequence shown here is derived from an EMBL/GenBank/DDBJ whole genome shotgun (WGS) entry which is preliminary data.</text>
</comment>
<keyword evidence="5 6" id="KW-0472">Membrane</keyword>
<feature type="transmembrane region" description="Helical" evidence="6">
    <location>
        <begin position="119"/>
        <end position="136"/>
    </location>
</feature>
<evidence type="ECO:0000256" key="5">
    <source>
        <dbReference type="ARBA" id="ARBA00023136"/>
    </source>
</evidence>
<gene>
    <name evidence="7" type="ORF">R3P82_15610</name>
</gene>
<organism evidence="7 8">
    <name type="scientific">Dietzia maris</name>
    <dbReference type="NCBI Taxonomy" id="37915"/>
    <lineage>
        <taxon>Bacteria</taxon>
        <taxon>Bacillati</taxon>
        <taxon>Actinomycetota</taxon>
        <taxon>Actinomycetes</taxon>
        <taxon>Mycobacteriales</taxon>
        <taxon>Dietziaceae</taxon>
        <taxon>Dietzia</taxon>
    </lineage>
</organism>
<sequence>MTSTLERRLGLSDAVVLGLGAMVGAGVFVAFAPAAARAGSLVWVSLAVAAVVAVCNALSSARLAAQFPSAGGTYVYGRELLGPLPGFLAGWGFVVGKTASCAAMALTAGLYLWPGHAGLVAAAAVLALTILSVLGVQRTAAASKALVGIVLAVLAVFVAMAWVTGPASAGPVASPPAVDGEAWPARVLGVLGGAGFCFFAFAGYARIATLGEEVREPARTIPRAVVVAITVVIGVYAAVLAATVHLLGVGGVAASAAPVLDAAAQIGGAGGGGAVDGGAGDGGESGGGGVLASVVRVAAGIAALGALLGGVLGVSRTAMAMARDRHLPAPLAAVHPTTRTPYVAELCVGVLVAAIVLIADVRQAIGFSSFAVLIYYLVANTAALRLDRRRRRLPAWVPVLGAIGCVVVAGSLPWQSVIGGVVVFVVGGAVYAVTRRRAVPPGVSSGA</sequence>
<reference evidence="7" key="1">
    <citation type="submission" date="2023-10" db="EMBL/GenBank/DDBJ databases">
        <title>Development of a sustainable strategy for remediation of hydrocarbon-contaminated territories based on the waste exchange concept.</title>
        <authorList>
            <person name="Krivoruchko A."/>
        </authorList>
    </citation>
    <scope>NUCLEOTIDE SEQUENCE</scope>
    <source>
        <strain evidence="7">IEGM 1175</strain>
    </source>
</reference>
<protein>
    <submittedName>
        <fullName evidence="7">APC family permease</fullName>
    </submittedName>
</protein>
<keyword evidence="2" id="KW-1003">Cell membrane</keyword>
<feature type="transmembrane region" description="Helical" evidence="6">
    <location>
        <begin position="297"/>
        <end position="319"/>
    </location>
</feature>
<feature type="transmembrane region" description="Helical" evidence="6">
    <location>
        <begin position="183"/>
        <end position="204"/>
    </location>
</feature>
<evidence type="ECO:0000256" key="3">
    <source>
        <dbReference type="ARBA" id="ARBA00022692"/>
    </source>
</evidence>
<feature type="transmembrane region" description="Helical" evidence="6">
    <location>
        <begin position="417"/>
        <end position="434"/>
    </location>
</feature>
<proteinExistence type="predicted"/>
<dbReference type="PANTHER" id="PTHR42770">
    <property type="entry name" value="AMINO ACID TRANSPORTER-RELATED"/>
    <property type="match status" value="1"/>
</dbReference>
<dbReference type="InterPro" id="IPR002293">
    <property type="entry name" value="AA/rel_permease1"/>
</dbReference>
<keyword evidence="4 6" id="KW-1133">Transmembrane helix</keyword>
<feature type="transmembrane region" description="Helical" evidence="6">
    <location>
        <begin position="340"/>
        <end position="359"/>
    </location>
</feature>
<feature type="transmembrane region" description="Helical" evidence="6">
    <location>
        <begin position="12"/>
        <end position="35"/>
    </location>
</feature>
<evidence type="ECO:0000256" key="6">
    <source>
        <dbReference type="SAM" id="Phobius"/>
    </source>
</evidence>
<dbReference type="PIRSF" id="PIRSF006060">
    <property type="entry name" value="AA_transporter"/>
    <property type="match status" value="1"/>
</dbReference>
<feature type="transmembrane region" description="Helical" evidence="6">
    <location>
        <begin position="393"/>
        <end position="411"/>
    </location>
</feature>
<dbReference type="InterPro" id="IPR050367">
    <property type="entry name" value="APC_superfamily"/>
</dbReference>
<dbReference type="EMBL" id="JAWLKJ010000004">
    <property type="protein sequence ID" value="MDV6300535.1"/>
    <property type="molecule type" value="Genomic_DNA"/>
</dbReference>
<dbReference type="PROSITE" id="PS51318">
    <property type="entry name" value="TAT"/>
    <property type="match status" value="1"/>
</dbReference>
<feature type="transmembrane region" description="Helical" evidence="6">
    <location>
        <begin position="365"/>
        <end position="386"/>
    </location>
</feature>
<dbReference type="InterPro" id="IPR006311">
    <property type="entry name" value="TAT_signal"/>
</dbReference>
<name>A0AAE4QYU1_9ACTN</name>
<accession>A0AAE4QYU1</accession>